<dbReference type="PANTHER" id="PTHR13903">
    <property type="entry name" value="PIRIN-RELATED"/>
    <property type="match status" value="1"/>
</dbReference>
<dbReference type="InterPro" id="IPR011051">
    <property type="entry name" value="RmlC_Cupin_sf"/>
</dbReference>
<dbReference type="PIRSF" id="PIRSF006232">
    <property type="entry name" value="Pirin"/>
    <property type="match status" value="1"/>
</dbReference>
<keyword evidence="7" id="KW-0560">Oxidoreductase</keyword>
<keyword evidence="2" id="KW-0479">Metal-binding</keyword>
<evidence type="ECO:0000313" key="7">
    <source>
        <dbReference type="EMBL" id="CDZ78523.1"/>
    </source>
</evidence>
<keyword evidence="7" id="KW-0223">Dioxygenase</keyword>
<organism evidence="7 8">
    <name type="scientific">Legionella massiliensis</name>
    <dbReference type="NCBI Taxonomy" id="1034943"/>
    <lineage>
        <taxon>Bacteria</taxon>
        <taxon>Pseudomonadati</taxon>
        <taxon>Pseudomonadota</taxon>
        <taxon>Gammaproteobacteria</taxon>
        <taxon>Legionellales</taxon>
        <taxon>Legionellaceae</taxon>
        <taxon>Legionella</taxon>
    </lineage>
</organism>
<evidence type="ECO:0000256" key="4">
    <source>
        <dbReference type="SAM" id="MobiDB-lite"/>
    </source>
</evidence>
<dbReference type="CDD" id="cd02909">
    <property type="entry name" value="cupin_pirin_N"/>
    <property type="match status" value="1"/>
</dbReference>
<accession>A0A078L3K4</accession>
<feature type="binding site" evidence="2">
    <location>
        <position position="134"/>
    </location>
    <ligand>
        <name>Fe cation</name>
        <dbReference type="ChEBI" id="CHEBI:24875"/>
    </ligand>
</feature>
<feature type="binding site" evidence="2">
    <location>
        <position position="90"/>
    </location>
    <ligand>
        <name>Fe cation</name>
        <dbReference type="ChEBI" id="CHEBI:24875"/>
    </ligand>
</feature>
<feature type="binding site" evidence="2">
    <location>
        <position position="92"/>
    </location>
    <ligand>
        <name>Fe cation</name>
        <dbReference type="ChEBI" id="CHEBI:24875"/>
    </ligand>
</feature>
<dbReference type="PANTHER" id="PTHR13903:SF8">
    <property type="entry name" value="PIRIN"/>
    <property type="match status" value="1"/>
</dbReference>
<dbReference type="InterPro" id="IPR014710">
    <property type="entry name" value="RmlC-like_jellyroll"/>
</dbReference>
<dbReference type="STRING" id="1034943.BN59_02833"/>
<comment type="similarity">
    <text evidence="1 3">Belongs to the pirin family.</text>
</comment>
<dbReference type="Gene3D" id="2.60.120.10">
    <property type="entry name" value="Jelly Rolls"/>
    <property type="match status" value="2"/>
</dbReference>
<dbReference type="CDD" id="cd02247">
    <property type="entry name" value="cupin_pirin_C"/>
    <property type="match status" value="1"/>
</dbReference>
<dbReference type="InterPro" id="IPR012093">
    <property type="entry name" value="Pirin"/>
</dbReference>
<dbReference type="InterPro" id="IPR003829">
    <property type="entry name" value="Pirin_N_dom"/>
</dbReference>
<sequence length="327" mass="36348">MLLSRVLGLGGKEVSDLIKDGKLSDSNDCPNSSLKPVRQQIPMRRATLSEGLTISRILPHPERRMVGAWCFFDHFGPVDLQKIGLNIGPHPHIGLQTFTWPLEGEILHRDSLGYEQVIRPGEINLMTAGKGITHSEESISKNRLEGVQLWIALPDSVRFMNPEFAHYTDLPVEEQGGFRLTLLAGDLFNQSAPAKVYSPLIGLDLNALSEAKMQLPMNPKFEYGVLVLSGQLFIENEAQGSDSFVYLGCGRTTLSISASKGTRAILIGGEPFAEEILIWWNFVARSPEEISKATDDWQNHRHFGEVKSYPGPRLNAPTFLKDKTKSK</sequence>
<proteinExistence type="inferred from homology"/>
<dbReference type="EMBL" id="CCSB01000003">
    <property type="protein sequence ID" value="CDZ78523.1"/>
    <property type="molecule type" value="Genomic_DNA"/>
</dbReference>
<evidence type="ECO:0000313" key="8">
    <source>
        <dbReference type="Proteomes" id="UP000044071"/>
    </source>
</evidence>
<gene>
    <name evidence="7" type="primary">yhhW_2</name>
    <name evidence="7" type="ORF">BN59_02833</name>
</gene>
<evidence type="ECO:0000259" key="5">
    <source>
        <dbReference type="Pfam" id="PF02678"/>
    </source>
</evidence>
<dbReference type="GO" id="GO:0051213">
    <property type="term" value="F:dioxygenase activity"/>
    <property type="evidence" value="ECO:0007669"/>
    <property type="project" value="UniProtKB-KW"/>
</dbReference>
<protein>
    <submittedName>
        <fullName evidence="7">Quercetin 2,3-dioxygenase</fullName>
    </submittedName>
</protein>
<evidence type="ECO:0000256" key="3">
    <source>
        <dbReference type="RuleBase" id="RU003457"/>
    </source>
</evidence>
<dbReference type="Proteomes" id="UP000044071">
    <property type="component" value="Unassembled WGS sequence"/>
</dbReference>
<dbReference type="AlphaFoldDB" id="A0A078L3K4"/>
<dbReference type="Pfam" id="PF02678">
    <property type="entry name" value="Pirin"/>
    <property type="match status" value="1"/>
</dbReference>
<feature type="domain" description="Pirin N-terminal" evidence="5">
    <location>
        <begin position="55"/>
        <end position="151"/>
    </location>
</feature>
<dbReference type="InterPro" id="IPR008778">
    <property type="entry name" value="Pirin_C_dom"/>
</dbReference>
<reference evidence="7 8" key="1">
    <citation type="submission" date="2014-06" db="EMBL/GenBank/DDBJ databases">
        <authorList>
            <person name="Urmite Genomes Urmite Genomes"/>
        </authorList>
    </citation>
    <scope>NUCLEOTIDE SEQUENCE [LARGE SCALE GENOMIC DNA]</scope>
</reference>
<dbReference type="GO" id="GO:0046872">
    <property type="term" value="F:metal ion binding"/>
    <property type="evidence" value="ECO:0007669"/>
    <property type="project" value="UniProtKB-KW"/>
</dbReference>
<comment type="cofactor">
    <cofactor evidence="2">
        <name>Fe cation</name>
        <dbReference type="ChEBI" id="CHEBI:24875"/>
    </cofactor>
    <text evidence="2">Binds 1 Fe cation per subunit.</text>
</comment>
<dbReference type="SUPFAM" id="SSF51182">
    <property type="entry name" value="RmlC-like cupins"/>
    <property type="match status" value="1"/>
</dbReference>
<keyword evidence="8" id="KW-1185">Reference proteome</keyword>
<evidence type="ECO:0000256" key="1">
    <source>
        <dbReference type="ARBA" id="ARBA00008416"/>
    </source>
</evidence>
<feature type="region of interest" description="Disordered" evidence="4">
    <location>
        <begin position="308"/>
        <end position="327"/>
    </location>
</feature>
<feature type="binding site" evidence="2">
    <location>
        <position position="136"/>
    </location>
    <ligand>
        <name>Fe cation</name>
        <dbReference type="ChEBI" id="CHEBI:24875"/>
    </ligand>
</feature>
<dbReference type="Pfam" id="PF05726">
    <property type="entry name" value="Pirin_C"/>
    <property type="match status" value="1"/>
</dbReference>
<dbReference type="eggNOG" id="COG1741">
    <property type="taxonomic scope" value="Bacteria"/>
</dbReference>
<evidence type="ECO:0000256" key="2">
    <source>
        <dbReference type="PIRSR" id="PIRSR006232-1"/>
    </source>
</evidence>
<name>A0A078L3K4_9GAMM</name>
<evidence type="ECO:0000259" key="6">
    <source>
        <dbReference type="Pfam" id="PF05726"/>
    </source>
</evidence>
<keyword evidence="2" id="KW-0408">Iron</keyword>
<feature type="domain" description="Pirin C-terminal" evidence="6">
    <location>
        <begin position="203"/>
        <end position="301"/>
    </location>
</feature>